<organism evidence="3">
    <name type="scientific">Thermogemmatispora argillosa</name>
    <dbReference type="NCBI Taxonomy" id="2045280"/>
    <lineage>
        <taxon>Bacteria</taxon>
        <taxon>Bacillati</taxon>
        <taxon>Chloroflexota</taxon>
        <taxon>Ktedonobacteria</taxon>
        <taxon>Thermogemmatisporales</taxon>
        <taxon>Thermogemmatisporaceae</taxon>
        <taxon>Thermogemmatispora</taxon>
    </lineage>
</organism>
<dbReference type="GO" id="GO:0051607">
    <property type="term" value="P:defense response to virus"/>
    <property type="evidence" value="ECO:0007669"/>
    <property type="project" value="UniProtKB-KW"/>
</dbReference>
<protein>
    <recommendedName>
        <fullName evidence="2">CRISPR type III-associated protein domain-containing protein</fullName>
    </recommendedName>
</protein>
<dbReference type="Pfam" id="PF03787">
    <property type="entry name" value="RAMPs"/>
    <property type="match status" value="1"/>
</dbReference>
<dbReference type="NCBIfam" id="TIGR01894">
    <property type="entry name" value="cas_TM1795_cmr1"/>
    <property type="match status" value="1"/>
</dbReference>
<name>A0A455SW76_9CHLR</name>
<feature type="domain" description="CRISPR type III-associated protein" evidence="2">
    <location>
        <begin position="7"/>
        <end position="162"/>
    </location>
</feature>
<proteinExistence type="predicted"/>
<evidence type="ECO:0000256" key="1">
    <source>
        <dbReference type="ARBA" id="ARBA00023118"/>
    </source>
</evidence>
<reference evidence="3" key="1">
    <citation type="submission" date="2018-12" db="EMBL/GenBank/DDBJ databases">
        <title>Novel natural products biosynthetic potential of the class Ktedonobacteria.</title>
        <authorList>
            <person name="Zheng Y."/>
            <person name="Saitou A."/>
            <person name="Wang C.M."/>
            <person name="Toyoda A."/>
            <person name="Minakuchi Y."/>
            <person name="Sekiguchi Y."/>
            <person name="Ueda K."/>
            <person name="Takano H."/>
            <person name="Sakai Y."/>
            <person name="Yokota A."/>
            <person name="Yabe S."/>
        </authorList>
    </citation>
    <scope>NUCLEOTIDE SEQUENCE</scope>
    <source>
        <strain evidence="3">A3-2</strain>
    </source>
</reference>
<dbReference type="EMBL" id="AP019377">
    <property type="protein sequence ID" value="BBH92683.1"/>
    <property type="molecule type" value="Genomic_DNA"/>
</dbReference>
<evidence type="ECO:0000313" key="3">
    <source>
        <dbReference type="EMBL" id="BBH92683.1"/>
    </source>
</evidence>
<accession>A0A455SW76</accession>
<keyword evidence="1" id="KW-0051">Antiviral defense</keyword>
<gene>
    <name evidence="3" type="ORF">KTA_08820</name>
</gene>
<evidence type="ECO:0000259" key="2">
    <source>
        <dbReference type="Pfam" id="PF03787"/>
    </source>
</evidence>
<dbReference type="InterPro" id="IPR007522">
    <property type="entry name" value="CRISPR-assoc_prot_TM1795"/>
</dbReference>
<dbReference type="AlphaFoldDB" id="A0A455SW76"/>
<dbReference type="InterPro" id="IPR005537">
    <property type="entry name" value="RAMP_III_fam"/>
</dbReference>
<sequence length="325" mass="36479">MLKAQFEIEVTTPLFLGGADQVTAELRPPSFRGAMRYWYRALIGGVTGGTLEKVRQREARVFGKSEHGSPIRVRITAVQAPSSPSPAFWQDQNRAGIRYLFWSMLGSSNRSPRQCYPPGTRFTLLLTASEKDQQLLQEAIIALWLLIHCGGVGARSRRCAGSLALRSSTLSFASEISLPEWLSGRARNFQELVDTLTMGFQEIKRFYKLEKLAEPEIRSFDVISPLTCSICVNTKEKPLKSVEDALDAVGRSYQDYRRKLSDRERMALGLPFGKHKGRLASPLHLHITALEQEYVCVATCFDACPKKEPPQGEKSCQWISKKIPL</sequence>